<evidence type="ECO:0000313" key="2">
    <source>
        <dbReference type="EMBL" id="MBB6679329.1"/>
    </source>
</evidence>
<dbReference type="AlphaFoldDB" id="A0A841THD5"/>
<feature type="transmembrane region" description="Helical" evidence="1">
    <location>
        <begin position="178"/>
        <end position="197"/>
    </location>
</feature>
<name>A0A841THD5_9BACL</name>
<dbReference type="Pfam" id="PF12730">
    <property type="entry name" value="ABC2_membrane_4"/>
    <property type="match status" value="1"/>
</dbReference>
<keyword evidence="1" id="KW-0812">Transmembrane</keyword>
<dbReference type="Proteomes" id="UP000574133">
    <property type="component" value="Unassembled WGS sequence"/>
</dbReference>
<comment type="caution">
    <text evidence="2">The sequence shown here is derived from an EMBL/GenBank/DDBJ whole genome shotgun (WGS) entry which is preliminary data.</text>
</comment>
<dbReference type="EMBL" id="JACJVN010000080">
    <property type="protein sequence ID" value="MBB6679329.1"/>
    <property type="molecule type" value="Genomic_DNA"/>
</dbReference>
<evidence type="ECO:0000313" key="3">
    <source>
        <dbReference type="Proteomes" id="UP000574133"/>
    </source>
</evidence>
<dbReference type="CDD" id="cd21809">
    <property type="entry name" value="ABC-2_lan_permease-like"/>
    <property type="match status" value="1"/>
</dbReference>
<keyword evidence="1" id="KW-0472">Membrane</keyword>
<feature type="transmembrane region" description="Helical" evidence="1">
    <location>
        <begin position="104"/>
        <end position="133"/>
    </location>
</feature>
<keyword evidence="1" id="KW-1133">Transmembrane helix</keyword>
<sequence>MLLRILSSELLKIRRKLIWFLVVLGPLGAVGLQIVNYGLRWDYLVRPEKASELWSDAIQSVESLALPALLIGLAIIASMTAGIEHQMNAWKMTLALPVKKRHVFAGKFLLTSLLLLVSCVLLAIFTYIFGSVLNSMIGLHGPVPFGELLRASFYPYLAAMPLIALQSWLSVTMHNQAVPLTVGIVGMIVTMFGAYRFPDWVPYKWPALVNTWPHPLYAVGAGLALGSIVLLLGMGEFVRKDVK</sequence>
<organism evidence="2 3">
    <name type="scientific">Cohnella lubricantis</name>
    <dbReference type="NCBI Taxonomy" id="2163172"/>
    <lineage>
        <taxon>Bacteria</taxon>
        <taxon>Bacillati</taxon>
        <taxon>Bacillota</taxon>
        <taxon>Bacilli</taxon>
        <taxon>Bacillales</taxon>
        <taxon>Paenibacillaceae</taxon>
        <taxon>Cohnella</taxon>
    </lineage>
</organism>
<protein>
    <submittedName>
        <fullName evidence="2">ABC transporter permease</fullName>
    </submittedName>
</protein>
<proteinExistence type="predicted"/>
<feature type="transmembrane region" description="Helical" evidence="1">
    <location>
        <begin position="153"/>
        <end position="171"/>
    </location>
</feature>
<feature type="transmembrane region" description="Helical" evidence="1">
    <location>
        <begin position="64"/>
        <end position="83"/>
    </location>
</feature>
<accession>A0A841THD5</accession>
<evidence type="ECO:0000256" key="1">
    <source>
        <dbReference type="SAM" id="Phobius"/>
    </source>
</evidence>
<dbReference type="RefSeq" id="WP_185180588.1">
    <property type="nucleotide sequence ID" value="NZ_CBCSEP010000006.1"/>
</dbReference>
<reference evidence="2 3" key="1">
    <citation type="submission" date="2020-08" db="EMBL/GenBank/DDBJ databases">
        <title>Cohnella phylogeny.</title>
        <authorList>
            <person name="Dunlap C."/>
        </authorList>
    </citation>
    <scope>NUCLEOTIDE SEQUENCE [LARGE SCALE GENOMIC DNA]</scope>
    <source>
        <strain evidence="2 3">DSM 103658</strain>
    </source>
</reference>
<feature type="transmembrane region" description="Helical" evidence="1">
    <location>
        <begin position="217"/>
        <end position="238"/>
    </location>
</feature>
<gene>
    <name evidence="2" type="ORF">H4Q31_18730</name>
</gene>
<feature type="transmembrane region" description="Helical" evidence="1">
    <location>
        <begin position="17"/>
        <end position="39"/>
    </location>
</feature>
<keyword evidence="3" id="KW-1185">Reference proteome</keyword>